<feature type="binding site" evidence="3">
    <location>
        <position position="94"/>
    </location>
    <ligand>
        <name>a divalent metal cation</name>
        <dbReference type="ChEBI" id="CHEBI:60240"/>
        <label>1</label>
    </ligand>
</feature>
<dbReference type="KEGG" id="dho:Dia5BBH33_07270"/>
<protein>
    <submittedName>
        <fullName evidence="4">Deoxyribonuclease</fullName>
    </submittedName>
</protein>
<evidence type="ECO:0000313" key="5">
    <source>
        <dbReference type="Proteomes" id="UP000320585"/>
    </source>
</evidence>
<evidence type="ECO:0000256" key="2">
    <source>
        <dbReference type="ARBA" id="ARBA00022801"/>
    </source>
</evidence>
<reference evidence="5" key="1">
    <citation type="submission" date="2019-05" db="EMBL/GenBank/DDBJ databases">
        <title>Complete genome sequencing of Dialister sp. strain 5BBH33.</title>
        <authorList>
            <person name="Sakamoto M."/>
            <person name="Murakami T."/>
            <person name="Mori H."/>
        </authorList>
    </citation>
    <scope>NUCLEOTIDE SEQUENCE [LARGE SCALE GENOMIC DNA]</scope>
    <source>
        <strain evidence="5">5BBH33</strain>
    </source>
</reference>
<dbReference type="PIRSF" id="PIRSF005902">
    <property type="entry name" value="DNase_TatD"/>
    <property type="match status" value="1"/>
</dbReference>
<dbReference type="PANTHER" id="PTHR46124">
    <property type="entry name" value="D-AMINOACYL-TRNA DEACYLASE"/>
    <property type="match status" value="1"/>
</dbReference>
<accession>A0A8E4BRN2</accession>
<feature type="binding site" evidence="3">
    <location>
        <position position="205"/>
    </location>
    <ligand>
        <name>a divalent metal cation</name>
        <dbReference type="ChEBI" id="CHEBI:60240"/>
        <label>1</label>
    </ligand>
</feature>
<dbReference type="InterPro" id="IPR032466">
    <property type="entry name" value="Metal_Hydrolase"/>
</dbReference>
<dbReference type="OrthoDB" id="9810005at2"/>
<proteinExistence type="predicted"/>
<dbReference type="InterPro" id="IPR018228">
    <property type="entry name" value="DNase_TatD-rel_CS"/>
</dbReference>
<dbReference type="RefSeq" id="WP_022382723.1">
    <property type="nucleotide sequence ID" value="NZ_AP019697.1"/>
</dbReference>
<dbReference type="Gene3D" id="3.20.20.140">
    <property type="entry name" value="Metal-dependent hydrolases"/>
    <property type="match status" value="1"/>
</dbReference>
<dbReference type="EMBL" id="AP019697">
    <property type="protein sequence ID" value="BBK24792.1"/>
    <property type="molecule type" value="Genomic_DNA"/>
</dbReference>
<feature type="binding site" evidence="3">
    <location>
        <position position="130"/>
    </location>
    <ligand>
        <name>a divalent metal cation</name>
        <dbReference type="ChEBI" id="CHEBI:60240"/>
        <label>2</label>
    </ligand>
</feature>
<evidence type="ECO:0000256" key="1">
    <source>
        <dbReference type="ARBA" id="ARBA00022723"/>
    </source>
</evidence>
<dbReference type="FunFam" id="3.20.20.140:FF:000005">
    <property type="entry name" value="TatD family hydrolase"/>
    <property type="match status" value="1"/>
</dbReference>
<dbReference type="SUPFAM" id="SSF51556">
    <property type="entry name" value="Metallo-dependent hydrolases"/>
    <property type="match status" value="1"/>
</dbReference>
<organism evidence="4 5">
    <name type="scientific">Dialister hominis</name>
    <dbReference type="NCBI Taxonomy" id="2582419"/>
    <lineage>
        <taxon>Bacteria</taxon>
        <taxon>Bacillati</taxon>
        <taxon>Bacillota</taxon>
        <taxon>Negativicutes</taxon>
        <taxon>Veillonellales</taxon>
        <taxon>Veillonellaceae</taxon>
        <taxon>Dialister</taxon>
    </lineage>
</organism>
<feature type="binding site" evidence="3">
    <location>
        <position position="10"/>
    </location>
    <ligand>
        <name>a divalent metal cation</name>
        <dbReference type="ChEBI" id="CHEBI:60240"/>
        <label>1</label>
    </ligand>
</feature>
<keyword evidence="1 3" id="KW-0479">Metal-binding</keyword>
<name>A0A8E4BRN2_9FIRM</name>
<dbReference type="AlphaFoldDB" id="A0A8E4BRN2"/>
<dbReference type="PANTHER" id="PTHR46124:SF2">
    <property type="entry name" value="D-AMINOACYL-TRNA DEACYLASE"/>
    <property type="match status" value="1"/>
</dbReference>
<dbReference type="GO" id="GO:0016788">
    <property type="term" value="F:hydrolase activity, acting on ester bonds"/>
    <property type="evidence" value="ECO:0007669"/>
    <property type="project" value="InterPro"/>
</dbReference>
<dbReference type="GeneID" id="92715946"/>
<dbReference type="CDD" id="cd01310">
    <property type="entry name" value="TatD_DNAse"/>
    <property type="match status" value="1"/>
</dbReference>
<dbReference type="InterPro" id="IPR015991">
    <property type="entry name" value="TatD/YcfH-like"/>
</dbReference>
<dbReference type="PROSITE" id="PS01091">
    <property type="entry name" value="TATD_3"/>
    <property type="match status" value="1"/>
</dbReference>
<gene>
    <name evidence="4" type="ORF">Dia5BBH33_07270</name>
</gene>
<dbReference type="GO" id="GO:0004536">
    <property type="term" value="F:DNA nuclease activity"/>
    <property type="evidence" value="ECO:0007669"/>
    <property type="project" value="InterPro"/>
</dbReference>
<sequence>MTGLFDTHAHLYDKAFDKDREDVIARIFKTLDYVVIPSEDLETSQKAVRLADTHEGIYAAVGIHPQVTNGASDEVLAEIAHLAKTHDKIKAIGEIGLDYHYLYTDKDTQKYWFERQIQMAKELDLPILIHDREAHGDVLEILKRNADSRLRGILHCFSGSIETAKELMKLGFYISFAGPVVFSKSIKLKEVAADIPMDRLLIETDSPYLTPPPYRGKRNDPSNVLLVAEELARIKNMDVQELIDITRENAMKIYQIHQ</sequence>
<dbReference type="NCBIfam" id="TIGR00010">
    <property type="entry name" value="YchF/TatD family DNA exonuclease"/>
    <property type="match status" value="1"/>
</dbReference>
<feature type="binding site" evidence="3">
    <location>
        <position position="155"/>
    </location>
    <ligand>
        <name>a divalent metal cation</name>
        <dbReference type="ChEBI" id="CHEBI:60240"/>
        <label>2</label>
    </ligand>
</feature>
<feature type="binding site" evidence="3">
    <location>
        <position position="8"/>
    </location>
    <ligand>
        <name>a divalent metal cation</name>
        <dbReference type="ChEBI" id="CHEBI:60240"/>
        <label>1</label>
    </ligand>
</feature>
<dbReference type="GO" id="GO:0005829">
    <property type="term" value="C:cytosol"/>
    <property type="evidence" value="ECO:0007669"/>
    <property type="project" value="TreeGrafter"/>
</dbReference>
<keyword evidence="2" id="KW-0378">Hydrolase</keyword>
<dbReference type="GO" id="GO:0046872">
    <property type="term" value="F:metal ion binding"/>
    <property type="evidence" value="ECO:0007669"/>
    <property type="project" value="UniProtKB-KW"/>
</dbReference>
<evidence type="ECO:0000313" key="4">
    <source>
        <dbReference type="EMBL" id="BBK24792.1"/>
    </source>
</evidence>
<evidence type="ECO:0000256" key="3">
    <source>
        <dbReference type="PIRSR" id="PIRSR005902-1"/>
    </source>
</evidence>
<keyword evidence="5" id="KW-1185">Reference proteome</keyword>
<dbReference type="Pfam" id="PF01026">
    <property type="entry name" value="TatD_DNase"/>
    <property type="match status" value="1"/>
</dbReference>
<dbReference type="Proteomes" id="UP000320585">
    <property type="component" value="Chromosome"/>
</dbReference>
<dbReference type="InterPro" id="IPR001130">
    <property type="entry name" value="TatD-like"/>
</dbReference>